<dbReference type="CDD" id="cd06171">
    <property type="entry name" value="Sigma70_r4"/>
    <property type="match status" value="1"/>
</dbReference>
<dbReference type="NCBIfam" id="TIGR02937">
    <property type="entry name" value="sigma70-ECF"/>
    <property type="match status" value="1"/>
</dbReference>
<dbReference type="Proteomes" id="UP001057520">
    <property type="component" value="Chromosome"/>
</dbReference>
<dbReference type="PANTHER" id="PTHR43133:SF63">
    <property type="entry name" value="RNA POLYMERASE SIGMA FACTOR FECI-RELATED"/>
    <property type="match status" value="1"/>
</dbReference>
<evidence type="ECO:0000313" key="8">
    <source>
        <dbReference type="Proteomes" id="UP001057520"/>
    </source>
</evidence>
<keyword evidence="3" id="KW-0731">Sigma factor</keyword>
<dbReference type="Gene3D" id="1.10.10.10">
    <property type="entry name" value="Winged helix-like DNA-binding domain superfamily/Winged helix DNA-binding domain"/>
    <property type="match status" value="1"/>
</dbReference>
<dbReference type="Gene3D" id="1.10.1740.10">
    <property type="match status" value="1"/>
</dbReference>
<dbReference type="InterPro" id="IPR007627">
    <property type="entry name" value="RNA_pol_sigma70_r2"/>
</dbReference>
<feature type="domain" description="RNA polymerase sigma factor 70 region 4 type 2" evidence="6">
    <location>
        <begin position="116"/>
        <end position="166"/>
    </location>
</feature>
<organism evidence="7 8">
    <name type="scientific">Caulobacter segnis</name>
    <dbReference type="NCBI Taxonomy" id="88688"/>
    <lineage>
        <taxon>Bacteria</taxon>
        <taxon>Pseudomonadati</taxon>
        <taxon>Pseudomonadota</taxon>
        <taxon>Alphaproteobacteria</taxon>
        <taxon>Caulobacterales</taxon>
        <taxon>Caulobacteraceae</taxon>
        <taxon>Caulobacter</taxon>
    </lineage>
</organism>
<keyword evidence="2" id="KW-0805">Transcription regulation</keyword>
<dbReference type="Pfam" id="PF04542">
    <property type="entry name" value="Sigma70_r2"/>
    <property type="match status" value="1"/>
</dbReference>
<evidence type="ECO:0000256" key="4">
    <source>
        <dbReference type="ARBA" id="ARBA00023163"/>
    </source>
</evidence>
<evidence type="ECO:0000259" key="5">
    <source>
        <dbReference type="Pfam" id="PF04542"/>
    </source>
</evidence>
<gene>
    <name evidence="7" type="ORF">MZV50_22780</name>
</gene>
<dbReference type="EMBL" id="CP096040">
    <property type="protein sequence ID" value="USQ95343.1"/>
    <property type="molecule type" value="Genomic_DNA"/>
</dbReference>
<keyword evidence="4" id="KW-0804">Transcription</keyword>
<dbReference type="InterPro" id="IPR013249">
    <property type="entry name" value="RNA_pol_sigma70_r4_t2"/>
</dbReference>
<evidence type="ECO:0000256" key="2">
    <source>
        <dbReference type="ARBA" id="ARBA00023015"/>
    </source>
</evidence>
<protein>
    <submittedName>
        <fullName evidence="7">RNA polymerase sigma factor</fullName>
    </submittedName>
</protein>
<dbReference type="Pfam" id="PF08281">
    <property type="entry name" value="Sigma70_r4_2"/>
    <property type="match status" value="1"/>
</dbReference>
<reference evidence="7 8" key="1">
    <citation type="submission" date="2022-04" db="EMBL/GenBank/DDBJ databases">
        <title>Genome sequence of soybean root-associated Caulobacter segnis RL271.</title>
        <authorList>
            <person name="Longley R."/>
            <person name="Bonito G."/>
            <person name="Trigodet F."/>
            <person name="Crosson S."/>
            <person name="Fiebig A."/>
        </authorList>
    </citation>
    <scope>NUCLEOTIDE SEQUENCE [LARGE SCALE GENOMIC DNA]</scope>
    <source>
        <strain evidence="7 8">RL271</strain>
    </source>
</reference>
<name>A0ABY4ZRJ0_9CAUL</name>
<proteinExistence type="inferred from homology"/>
<dbReference type="InterPro" id="IPR013325">
    <property type="entry name" value="RNA_pol_sigma_r2"/>
</dbReference>
<dbReference type="SUPFAM" id="SSF88946">
    <property type="entry name" value="Sigma2 domain of RNA polymerase sigma factors"/>
    <property type="match status" value="1"/>
</dbReference>
<evidence type="ECO:0000256" key="3">
    <source>
        <dbReference type="ARBA" id="ARBA00023082"/>
    </source>
</evidence>
<accession>A0ABY4ZRJ0</accession>
<dbReference type="InterPro" id="IPR036388">
    <property type="entry name" value="WH-like_DNA-bd_sf"/>
</dbReference>
<comment type="similarity">
    <text evidence="1">Belongs to the sigma-70 factor family. ECF subfamily.</text>
</comment>
<evidence type="ECO:0000313" key="7">
    <source>
        <dbReference type="EMBL" id="USQ95343.1"/>
    </source>
</evidence>
<dbReference type="PANTHER" id="PTHR43133">
    <property type="entry name" value="RNA POLYMERASE ECF-TYPE SIGMA FACTO"/>
    <property type="match status" value="1"/>
</dbReference>
<evidence type="ECO:0000259" key="6">
    <source>
        <dbReference type="Pfam" id="PF08281"/>
    </source>
</evidence>
<dbReference type="InterPro" id="IPR039425">
    <property type="entry name" value="RNA_pol_sigma-70-like"/>
</dbReference>
<sequence>MKTDIRVGDDRRARLSDLVTRHRETLVRYFRRKGLDPAAAEDGAQETFIRISRVDPGDLASPEAYLFTIASNVYLERGRRARTRREDRHVHIDTVELVDSEQSPARIFEGREALVRLAKVLEELPARTKEVFLLNRMDGLTYTQLATRFGVSVGTIEKQMSRALGHVRARMDQDA</sequence>
<dbReference type="SUPFAM" id="SSF88659">
    <property type="entry name" value="Sigma3 and sigma4 domains of RNA polymerase sigma factors"/>
    <property type="match status" value="1"/>
</dbReference>
<evidence type="ECO:0000256" key="1">
    <source>
        <dbReference type="ARBA" id="ARBA00010641"/>
    </source>
</evidence>
<dbReference type="InterPro" id="IPR014284">
    <property type="entry name" value="RNA_pol_sigma-70_dom"/>
</dbReference>
<feature type="domain" description="RNA polymerase sigma-70 region 2" evidence="5">
    <location>
        <begin position="18"/>
        <end position="82"/>
    </location>
</feature>
<dbReference type="InterPro" id="IPR013324">
    <property type="entry name" value="RNA_pol_sigma_r3/r4-like"/>
</dbReference>
<keyword evidence="8" id="KW-1185">Reference proteome</keyword>